<sequence>MVNASQTPFNRQIPDEDDQFNIDSTTQANSDINTPV</sequence>
<proteinExistence type="predicted"/>
<feature type="compositionally biased region" description="Polar residues" evidence="1">
    <location>
        <begin position="1"/>
        <end position="10"/>
    </location>
</feature>
<feature type="region of interest" description="Disordered" evidence="1">
    <location>
        <begin position="1"/>
        <end position="36"/>
    </location>
</feature>
<evidence type="ECO:0000256" key="1">
    <source>
        <dbReference type="SAM" id="MobiDB-lite"/>
    </source>
</evidence>
<gene>
    <name evidence="2" type="ORF">17.t00028</name>
</gene>
<feature type="compositionally biased region" description="Polar residues" evidence="1">
    <location>
        <begin position="21"/>
        <end position="36"/>
    </location>
</feature>
<evidence type="ECO:0000313" key="2">
    <source>
        <dbReference type="EMBL" id="ABD63101.1"/>
    </source>
</evidence>
<organism evidence="2">
    <name type="scientific">Asparagus officinalis</name>
    <name type="common">Garden asparagus</name>
    <dbReference type="NCBI Taxonomy" id="4686"/>
    <lineage>
        <taxon>Eukaryota</taxon>
        <taxon>Viridiplantae</taxon>
        <taxon>Streptophyta</taxon>
        <taxon>Embryophyta</taxon>
        <taxon>Tracheophyta</taxon>
        <taxon>Spermatophyta</taxon>
        <taxon>Magnoliopsida</taxon>
        <taxon>Liliopsida</taxon>
        <taxon>Asparagales</taxon>
        <taxon>Asparagaceae</taxon>
        <taxon>Asparagoideae</taxon>
        <taxon>Asparagus</taxon>
    </lineage>
</organism>
<dbReference type="AlphaFoldDB" id="Q2AA90"/>
<accession>Q2AA90</accession>
<dbReference type="EMBL" id="AC183433">
    <property type="protein sequence ID" value="ABD63101.1"/>
    <property type="molecule type" value="Genomic_DNA"/>
</dbReference>
<reference evidence="2" key="1">
    <citation type="submission" date="2006-03" db="EMBL/GenBank/DDBJ databases">
        <title>Comparative Sequence and Genetic Analyses of Asparagus BACs Reveal No Microsynteny with Onion or Rice.</title>
        <authorList>
            <person name="Jernej J."/>
            <person name="Telgmann A."/>
            <person name="Jung C."/>
            <person name="Cheung F."/>
            <person name="Havey M.J."/>
            <person name="Town C.D."/>
        </authorList>
    </citation>
    <scope>NUCLEOTIDE SEQUENCE</scope>
</reference>
<protein>
    <submittedName>
        <fullName evidence="2">Uncharacterized protein</fullName>
    </submittedName>
</protein>
<name>Q2AA90_ASPOF</name>